<name>A0A840WN83_9ACTN</name>
<dbReference type="RefSeq" id="WP_184366510.1">
    <property type="nucleotide sequence ID" value="NZ_BAAAKM010000007.1"/>
</dbReference>
<accession>A0A840WN83</accession>
<organism evidence="1 2">
    <name type="scientific">Nocardiopsis metallicus</name>
    <dbReference type="NCBI Taxonomy" id="179819"/>
    <lineage>
        <taxon>Bacteria</taxon>
        <taxon>Bacillati</taxon>
        <taxon>Actinomycetota</taxon>
        <taxon>Actinomycetes</taxon>
        <taxon>Streptosporangiales</taxon>
        <taxon>Nocardiopsidaceae</taxon>
        <taxon>Nocardiopsis</taxon>
    </lineage>
</organism>
<protein>
    <recommendedName>
        <fullName evidence="3">HPr kinase</fullName>
    </recommendedName>
</protein>
<evidence type="ECO:0000313" key="2">
    <source>
        <dbReference type="Proteomes" id="UP000579647"/>
    </source>
</evidence>
<evidence type="ECO:0000313" key="1">
    <source>
        <dbReference type="EMBL" id="MBB5493215.1"/>
    </source>
</evidence>
<dbReference type="InterPro" id="IPR027417">
    <property type="entry name" value="P-loop_NTPase"/>
</dbReference>
<dbReference type="Proteomes" id="UP000579647">
    <property type="component" value="Unassembled WGS sequence"/>
</dbReference>
<dbReference type="AlphaFoldDB" id="A0A840WN83"/>
<sequence length="341" mass="36413">MSLRLTYLDTRVDVRFAAGSDLTETLRFLGSHVTSGPIPPDGPAPLATLYVAAEPARTPPPDAAWTEGFVRRSASDFFTVPARLASARGLEYVECHRSGTRFVFDAAERRIDVTVTDRTALEPVELLRELFLKDQENRGAVVLHATAAHRGGTAVLVVGAKGSGKSTVLLELVEHHGHEVMSGDKTVARRQPDGSLLVSGWPDYPHLGYGTIAKYPGLAEIAGATAEPEGHAFSPYGKYAVDPLPFRERFPSAAPGLRVPARTVLYPGIGPGPTRLTPVAGDAETLAANTESAFDGPRWHTFLPDLRDRWADSRAGVLTELAALPSLALTGEGDLAGLNLP</sequence>
<gene>
    <name evidence="1" type="ORF">HNR07_004352</name>
</gene>
<comment type="caution">
    <text evidence="1">The sequence shown here is derived from an EMBL/GenBank/DDBJ whole genome shotgun (WGS) entry which is preliminary data.</text>
</comment>
<evidence type="ECO:0008006" key="3">
    <source>
        <dbReference type="Google" id="ProtNLM"/>
    </source>
</evidence>
<dbReference type="EMBL" id="JACHDO010000001">
    <property type="protein sequence ID" value="MBB5493215.1"/>
    <property type="molecule type" value="Genomic_DNA"/>
</dbReference>
<keyword evidence="2" id="KW-1185">Reference proteome</keyword>
<dbReference type="Gene3D" id="3.40.50.300">
    <property type="entry name" value="P-loop containing nucleotide triphosphate hydrolases"/>
    <property type="match status" value="1"/>
</dbReference>
<reference evidence="1 2" key="1">
    <citation type="submission" date="2020-08" db="EMBL/GenBank/DDBJ databases">
        <title>Sequencing the genomes of 1000 actinobacteria strains.</title>
        <authorList>
            <person name="Klenk H.-P."/>
        </authorList>
    </citation>
    <scope>NUCLEOTIDE SEQUENCE [LARGE SCALE GENOMIC DNA]</scope>
    <source>
        <strain evidence="1 2">DSM 44598</strain>
    </source>
</reference>
<dbReference type="SUPFAM" id="SSF53795">
    <property type="entry name" value="PEP carboxykinase-like"/>
    <property type="match status" value="1"/>
</dbReference>
<proteinExistence type="predicted"/>